<dbReference type="Proteomes" id="UP000216605">
    <property type="component" value="Unassembled WGS sequence"/>
</dbReference>
<organism evidence="2 3">
    <name type="scientific">Flavobacterium cyanobacteriorum</name>
    <dbReference type="NCBI Taxonomy" id="2022802"/>
    <lineage>
        <taxon>Bacteria</taxon>
        <taxon>Pseudomonadati</taxon>
        <taxon>Bacteroidota</taxon>
        <taxon>Flavobacteriia</taxon>
        <taxon>Flavobacteriales</taxon>
        <taxon>Flavobacteriaceae</taxon>
        <taxon>Flavobacterium</taxon>
    </lineage>
</organism>
<dbReference type="RefSeq" id="WP_094414824.1">
    <property type="nucleotide sequence ID" value="NZ_NOXV01000264.1"/>
</dbReference>
<accession>A0A255Z7P6</accession>
<keyword evidence="1" id="KW-0732">Signal</keyword>
<dbReference type="Gene3D" id="3.30.70.100">
    <property type="match status" value="1"/>
</dbReference>
<feature type="signal peptide" evidence="1">
    <location>
        <begin position="1"/>
        <end position="19"/>
    </location>
</feature>
<proteinExistence type="predicted"/>
<evidence type="ECO:0000256" key="1">
    <source>
        <dbReference type="SAM" id="SignalP"/>
    </source>
</evidence>
<protein>
    <submittedName>
        <fullName evidence="2">Metal transporter</fullName>
    </submittedName>
</protein>
<comment type="caution">
    <text evidence="2">The sequence shown here is derived from an EMBL/GenBank/DDBJ whole genome shotgun (WGS) entry which is preliminary data.</text>
</comment>
<dbReference type="InterPro" id="IPR036163">
    <property type="entry name" value="HMA_dom_sf"/>
</dbReference>
<dbReference type="AlphaFoldDB" id="A0A255Z7P6"/>
<reference evidence="2 3" key="1">
    <citation type="submission" date="2017-07" db="EMBL/GenBank/DDBJ databases">
        <title>Flavobacterium cyanobacteriorum sp. nov., isolated from cyanobacterial aggregates in a eutrophic lake.</title>
        <authorList>
            <person name="Cai H."/>
        </authorList>
    </citation>
    <scope>NUCLEOTIDE SEQUENCE [LARGE SCALE GENOMIC DNA]</scope>
    <source>
        <strain evidence="2 3">TH021</strain>
    </source>
</reference>
<evidence type="ECO:0000313" key="3">
    <source>
        <dbReference type="Proteomes" id="UP000216605"/>
    </source>
</evidence>
<sequence length="113" mass="12807">MKKMLLIMLVALVGISAYAQEKKNKNAKHEIEVYGNCDMCKKRIEKAAYGVSGVKSAIWHQEHKDLHLILDENKCTVDDVKQAVAKAGHDTKDVKAKDEDYAKLHSCCQYTRE</sequence>
<dbReference type="GO" id="GO:0046872">
    <property type="term" value="F:metal ion binding"/>
    <property type="evidence" value="ECO:0007669"/>
    <property type="project" value="InterPro"/>
</dbReference>
<dbReference type="SUPFAM" id="SSF55008">
    <property type="entry name" value="HMA, heavy metal-associated domain"/>
    <property type="match status" value="1"/>
</dbReference>
<keyword evidence="3" id="KW-1185">Reference proteome</keyword>
<dbReference type="OrthoDB" id="5513217at2"/>
<evidence type="ECO:0000313" key="2">
    <source>
        <dbReference type="EMBL" id="OYQ36905.1"/>
    </source>
</evidence>
<feature type="chain" id="PRO_5012220134" evidence="1">
    <location>
        <begin position="20"/>
        <end position="113"/>
    </location>
</feature>
<dbReference type="EMBL" id="NOXV01000264">
    <property type="protein sequence ID" value="OYQ36905.1"/>
    <property type="molecule type" value="Genomic_DNA"/>
</dbReference>
<name>A0A255Z7P6_9FLAO</name>
<gene>
    <name evidence="2" type="ORF">CHU92_09140</name>
</gene>